<proteinExistence type="predicted"/>
<gene>
    <name evidence="2" type="ORF">C8D95_106231</name>
</gene>
<reference evidence="2 3" key="1">
    <citation type="submission" date="2018-05" db="EMBL/GenBank/DDBJ databases">
        <title>Genomic Encyclopedia of Type Strains, Phase IV (KMG-IV): sequencing the most valuable type-strain genomes for metagenomic binning, comparative biology and taxonomic classification.</title>
        <authorList>
            <person name="Goeker M."/>
        </authorList>
    </citation>
    <scope>NUCLEOTIDE SEQUENCE [LARGE SCALE GENOMIC DNA]</scope>
    <source>
        <strain evidence="2 3">DSM 103371</strain>
    </source>
</reference>
<accession>A0A316G6J6</accession>
<evidence type="ECO:0000313" key="2">
    <source>
        <dbReference type="EMBL" id="PWK55835.1"/>
    </source>
</evidence>
<dbReference type="EMBL" id="QGGV01000006">
    <property type="protein sequence ID" value="PWK55835.1"/>
    <property type="molecule type" value="Genomic_DNA"/>
</dbReference>
<sequence>MNKLLAFIAFATFAAFVLILAVEVPSPDLVAIIVLTLVLVAYDFVTANRGKRD</sequence>
<evidence type="ECO:0000256" key="1">
    <source>
        <dbReference type="SAM" id="Phobius"/>
    </source>
</evidence>
<dbReference type="AlphaFoldDB" id="A0A316G6J6"/>
<protein>
    <submittedName>
        <fullName evidence="2">Uncharacterized protein</fullName>
    </submittedName>
</protein>
<feature type="transmembrane region" description="Helical" evidence="1">
    <location>
        <begin position="31"/>
        <end position="47"/>
    </location>
</feature>
<keyword evidence="1" id="KW-0812">Transmembrane</keyword>
<keyword evidence="3" id="KW-1185">Reference proteome</keyword>
<keyword evidence="1" id="KW-0472">Membrane</keyword>
<name>A0A316G6J6_9RHOB</name>
<dbReference type="RefSeq" id="WP_164721733.1">
    <property type="nucleotide sequence ID" value="NZ_CP034588.1"/>
</dbReference>
<organism evidence="2 3">
    <name type="scientific">Silicimonas algicola</name>
    <dbReference type="NCBI Taxonomy" id="1826607"/>
    <lineage>
        <taxon>Bacteria</taxon>
        <taxon>Pseudomonadati</taxon>
        <taxon>Pseudomonadota</taxon>
        <taxon>Alphaproteobacteria</taxon>
        <taxon>Rhodobacterales</taxon>
        <taxon>Paracoccaceae</taxon>
    </lineage>
</organism>
<keyword evidence="1" id="KW-1133">Transmembrane helix</keyword>
<dbReference type="Proteomes" id="UP000245390">
    <property type="component" value="Unassembled WGS sequence"/>
</dbReference>
<comment type="caution">
    <text evidence="2">The sequence shown here is derived from an EMBL/GenBank/DDBJ whole genome shotgun (WGS) entry which is preliminary data.</text>
</comment>
<evidence type="ECO:0000313" key="3">
    <source>
        <dbReference type="Proteomes" id="UP000245390"/>
    </source>
</evidence>